<organism evidence="3 4">
    <name type="scientific">Xenopus laevis</name>
    <name type="common">African clawed frog</name>
    <dbReference type="NCBI Taxonomy" id="8355"/>
    <lineage>
        <taxon>Eukaryota</taxon>
        <taxon>Metazoa</taxon>
        <taxon>Chordata</taxon>
        <taxon>Craniata</taxon>
        <taxon>Vertebrata</taxon>
        <taxon>Euteleostomi</taxon>
        <taxon>Amphibia</taxon>
        <taxon>Batrachia</taxon>
        <taxon>Anura</taxon>
        <taxon>Pipoidea</taxon>
        <taxon>Pipidae</taxon>
        <taxon>Xenopodinae</taxon>
        <taxon>Xenopus</taxon>
        <taxon>Xenopus</taxon>
    </lineage>
</organism>
<dbReference type="CTD" id="108696852"/>
<dbReference type="KEGG" id="xla:108696852"/>
<keyword evidence="3" id="KW-1185">Reference proteome</keyword>
<dbReference type="GeneID" id="108696852"/>
<feature type="region of interest" description="Disordered" evidence="2">
    <location>
        <begin position="31"/>
        <end position="73"/>
    </location>
</feature>
<dbReference type="Pfam" id="PF15010">
    <property type="entry name" value="FAM131"/>
    <property type="match status" value="1"/>
</dbReference>
<dbReference type="InterPro" id="IPR026782">
    <property type="entry name" value="FAM131"/>
</dbReference>
<feature type="compositionally biased region" description="Low complexity" evidence="2">
    <location>
        <begin position="260"/>
        <end position="275"/>
    </location>
</feature>
<feature type="region of interest" description="Disordered" evidence="2">
    <location>
        <begin position="258"/>
        <end position="281"/>
    </location>
</feature>
<dbReference type="PaxDb" id="8355-A0A1L8FP99"/>
<evidence type="ECO:0000256" key="2">
    <source>
        <dbReference type="SAM" id="MobiDB-lite"/>
    </source>
</evidence>
<dbReference type="Proteomes" id="UP000186698">
    <property type="component" value="Chromosome 7L"/>
</dbReference>
<evidence type="ECO:0000256" key="1">
    <source>
        <dbReference type="ARBA" id="ARBA00010635"/>
    </source>
</evidence>
<dbReference type="OMA" id="EDERYCC"/>
<evidence type="ECO:0000313" key="4">
    <source>
        <dbReference type="RefSeq" id="XP_018082025.1"/>
    </source>
</evidence>
<evidence type="ECO:0000313" key="3">
    <source>
        <dbReference type="Proteomes" id="UP000186698"/>
    </source>
</evidence>
<reference evidence="4" key="1">
    <citation type="submission" date="2025-08" db="UniProtKB">
        <authorList>
            <consortium name="RefSeq"/>
        </authorList>
    </citation>
    <scope>IDENTIFICATION</scope>
    <source>
        <strain evidence="4">J_2021</strain>
        <tissue evidence="4">Erythrocytes</tissue>
    </source>
</reference>
<protein>
    <submittedName>
        <fullName evidence="4">Protein FAM131C</fullName>
    </submittedName>
</protein>
<dbReference type="PANTHER" id="PTHR15736">
    <property type="entry name" value="PROTEIN FAM131B-RELATED"/>
    <property type="match status" value="1"/>
</dbReference>
<accession>A0A1L8FP99</accession>
<gene>
    <name evidence="4" type="primary">LOC108696852</name>
</gene>
<dbReference type="OrthoDB" id="8881031at2759"/>
<dbReference type="AlphaFoldDB" id="A0A1L8FP99"/>
<comment type="similarity">
    <text evidence="1">Belongs to the FAM131 family.</text>
</comment>
<dbReference type="Bgee" id="108696852">
    <property type="expression patterns" value="Expressed in brain and 10 other cell types or tissues"/>
</dbReference>
<name>A0A1L8FP99_XENLA</name>
<dbReference type="PANTHER" id="PTHR15736:SF2">
    <property type="entry name" value="PROTEIN FAM131C"/>
    <property type="match status" value="1"/>
</dbReference>
<dbReference type="STRING" id="8355.A0A1L8FP99"/>
<feature type="compositionally biased region" description="Polar residues" evidence="2">
    <location>
        <begin position="31"/>
        <end position="40"/>
    </location>
</feature>
<dbReference type="RefSeq" id="XP_018082025.1">
    <property type="nucleotide sequence ID" value="XM_018226536.2"/>
</dbReference>
<sequence length="305" mass="33016">MAQGCLPFVMGSCISKEFFFSGHKDIHLSNNVTKSASPPMSAQAPRPLGDPAPTESPEEEEDEEDEMGKKCFKSPNGFMCDSKENGSNYNITELATSSLTGLVQTIKDHITKPTAMARGRVAHLIEWKGWSAPQSGWDPSVTDDERYSDLTDELKEARFAAGVAEQFAITEATLSAWSSLDDEEMHFGLGSQEVPQLQDLESLYLQGRLLSYTHGAFGSDVGGSLSYSSAVSLSAAPQHLLPMESWDVTHPPAFPCGTMSSSSDNSRAAAAGEGEALPESFKPRLNNSLHYVDSSSLSEDEVFFN</sequence>
<feature type="compositionally biased region" description="Acidic residues" evidence="2">
    <location>
        <begin position="56"/>
        <end position="66"/>
    </location>
</feature>
<proteinExistence type="inferred from homology"/>